<evidence type="ECO:0000259" key="6">
    <source>
        <dbReference type="Pfam" id="PF05179"/>
    </source>
</evidence>
<comment type="similarity">
    <text evidence="2">Belongs to the CDC73 family.</text>
</comment>
<feature type="domain" description="Cell division control protein 73 C-terminal" evidence="6">
    <location>
        <begin position="246"/>
        <end position="353"/>
    </location>
</feature>
<dbReference type="InterPro" id="IPR007852">
    <property type="entry name" value="Cdc73/Parafibromin"/>
</dbReference>
<dbReference type="Pfam" id="PF16050">
    <property type="entry name" value="CDC73_N"/>
    <property type="match status" value="1"/>
</dbReference>
<feature type="region of interest" description="Disordered" evidence="5">
    <location>
        <begin position="119"/>
        <end position="173"/>
    </location>
</feature>
<dbReference type="GO" id="GO:0000993">
    <property type="term" value="F:RNA polymerase II complex binding"/>
    <property type="evidence" value="ECO:0007669"/>
    <property type="project" value="TreeGrafter"/>
</dbReference>
<feature type="region of interest" description="Disordered" evidence="5">
    <location>
        <begin position="214"/>
        <end position="249"/>
    </location>
</feature>
<feature type="domain" description="Paf1 complex subunit Cdc73 N-terminal" evidence="7">
    <location>
        <begin position="9"/>
        <end position="118"/>
    </location>
</feature>
<dbReference type="GO" id="GO:0016593">
    <property type="term" value="C:Cdc73/Paf1 complex"/>
    <property type="evidence" value="ECO:0007669"/>
    <property type="project" value="InterPro"/>
</dbReference>
<dbReference type="PANTHER" id="PTHR12466">
    <property type="entry name" value="CDC73 DOMAIN PROTEIN"/>
    <property type="match status" value="1"/>
</dbReference>
<evidence type="ECO:0000313" key="9">
    <source>
        <dbReference type="Proteomes" id="UP001139887"/>
    </source>
</evidence>
<evidence type="ECO:0000313" key="8">
    <source>
        <dbReference type="EMBL" id="KAJ2845345.1"/>
    </source>
</evidence>
<dbReference type="Pfam" id="PF05179">
    <property type="entry name" value="CDC73_C"/>
    <property type="match status" value="1"/>
</dbReference>
<comment type="subcellular location">
    <subcellularLocation>
        <location evidence="1">Nucleus</location>
    </subcellularLocation>
</comment>
<dbReference type="PANTHER" id="PTHR12466:SF8">
    <property type="entry name" value="PARAFIBROMIN"/>
    <property type="match status" value="1"/>
</dbReference>
<evidence type="ECO:0000256" key="4">
    <source>
        <dbReference type="ARBA" id="ARBA00023242"/>
    </source>
</evidence>
<gene>
    <name evidence="8" type="primary">CDC73</name>
    <name evidence="8" type="ORF">IWW36_004818</name>
</gene>
<evidence type="ECO:0000256" key="3">
    <source>
        <dbReference type="ARBA" id="ARBA00023163"/>
    </source>
</evidence>
<keyword evidence="4" id="KW-0539">Nucleus</keyword>
<keyword evidence="3" id="KW-0804">Transcription</keyword>
<proteinExistence type="inferred from homology"/>
<comment type="caution">
    <text evidence="8">The sequence shown here is derived from an EMBL/GenBank/DDBJ whole genome shotgun (WGS) entry which is preliminary data.</text>
</comment>
<dbReference type="InterPro" id="IPR032041">
    <property type="entry name" value="Cdc73_N"/>
</dbReference>
<dbReference type="GO" id="GO:0032968">
    <property type="term" value="P:positive regulation of transcription elongation by RNA polymerase II"/>
    <property type="evidence" value="ECO:0007669"/>
    <property type="project" value="TreeGrafter"/>
</dbReference>
<feature type="non-terminal residue" evidence="8">
    <location>
        <position position="354"/>
    </location>
</feature>
<dbReference type="Proteomes" id="UP001139887">
    <property type="component" value="Unassembled WGS sequence"/>
</dbReference>
<evidence type="ECO:0000256" key="2">
    <source>
        <dbReference type="ARBA" id="ARBA00010427"/>
    </source>
</evidence>
<dbReference type="EMBL" id="JANBUW010000824">
    <property type="protein sequence ID" value="KAJ2845345.1"/>
    <property type="molecule type" value="Genomic_DNA"/>
</dbReference>
<feature type="compositionally biased region" description="Basic residues" evidence="5">
    <location>
        <begin position="238"/>
        <end position="247"/>
    </location>
</feature>
<name>A0A9W8LVX9_9FUNG</name>
<protein>
    <submittedName>
        <fullName evidence="8">Accessory factor associated with RNA polymerase II</fullName>
    </submittedName>
</protein>
<reference evidence="8" key="1">
    <citation type="submission" date="2022-07" db="EMBL/GenBank/DDBJ databases">
        <title>Phylogenomic reconstructions and comparative analyses of Kickxellomycotina fungi.</title>
        <authorList>
            <person name="Reynolds N.K."/>
            <person name="Stajich J.E."/>
            <person name="Barry K."/>
            <person name="Grigoriev I.V."/>
            <person name="Crous P."/>
            <person name="Smith M.E."/>
        </authorList>
    </citation>
    <scope>NUCLEOTIDE SEQUENCE</scope>
    <source>
        <strain evidence="8">NRRL 1566</strain>
    </source>
</reference>
<dbReference type="GO" id="GO:0006368">
    <property type="term" value="P:transcription elongation by RNA polymerase II"/>
    <property type="evidence" value="ECO:0007669"/>
    <property type="project" value="InterPro"/>
</dbReference>
<dbReference type="InterPro" id="IPR038103">
    <property type="entry name" value="CDC73_C_sf"/>
</dbReference>
<evidence type="ECO:0000259" key="7">
    <source>
        <dbReference type="Pfam" id="PF16050"/>
    </source>
</evidence>
<accession>A0A9W8LVX9</accession>
<dbReference type="OrthoDB" id="2186602at2759"/>
<sequence>MSTGTAATTDPLELLRQYTVEKKTIEFLDKEGNLTTDLLQAATVRFGEDASFARDTPTRYSRSNSDDQYTLSALLYFFDHRDQPFYEYMKASNTLGLQTVSFNDRAGLLDYITGKSDKAGAGAGTDSGKHTGGEGDGGGSRTDELAATAAASATGAGGAGGETGARADSANEVARNVMRRERTLVSTSTALSSNKSFAHVSELLKELFPSKSAAGAKDKGAVGGAGSAAKPGGDAAGRRKSSHRKRRDPIIVVPAATTAMLNMYNIKALLQNHEYIESRVFLEKGGQKPREEFVERMMSSTGQNIRFRVVDSVQDFGEADWNSLVCVFTQGAGWQFKNWIWKSPEEVFQHCLGL</sequence>
<evidence type="ECO:0000256" key="1">
    <source>
        <dbReference type="ARBA" id="ARBA00004123"/>
    </source>
</evidence>
<dbReference type="Gene3D" id="3.40.50.11990">
    <property type="entry name" value="RNA polymerase II accessory factor, Cdc73 C-terminal domain"/>
    <property type="match status" value="1"/>
</dbReference>
<dbReference type="AlphaFoldDB" id="A0A9W8LVX9"/>
<dbReference type="InterPro" id="IPR031336">
    <property type="entry name" value="CDC73_C"/>
</dbReference>
<keyword evidence="9" id="KW-1185">Reference proteome</keyword>
<organism evidence="8 9">
    <name type="scientific">Coemansia brasiliensis</name>
    <dbReference type="NCBI Taxonomy" id="2650707"/>
    <lineage>
        <taxon>Eukaryota</taxon>
        <taxon>Fungi</taxon>
        <taxon>Fungi incertae sedis</taxon>
        <taxon>Zoopagomycota</taxon>
        <taxon>Kickxellomycotina</taxon>
        <taxon>Kickxellomycetes</taxon>
        <taxon>Kickxellales</taxon>
        <taxon>Kickxellaceae</taxon>
        <taxon>Coemansia</taxon>
    </lineage>
</organism>
<evidence type="ECO:0000256" key="5">
    <source>
        <dbReference type="SAM" id="MobiDB-lite"/>
    </source>
</evidence>